<dbReference type="EMBL" id="GBXM01055582">
    <property type="protein sequence ID" value="JAH52995.1"/>
    <property type="molecule type" value="Transcribed_RNA"/>
</dbReference>
<proteinExistence type="predicted"/>
<sequence length="41" mass="4826">MFGGEGLFYSILQVEDKLRKVSVVDKTLDRFFFQDWAGLRL</sequence>
<name>A0A0E9TJC3_ANGAN</name>
<reference evidence="1" key="1">
    <citation type="submission" date="2014-11" db="EMBL/GenBank/DDBJ databases">
        <authorList>
            <person name="Amaro Gonzalez C."/>
        </authorList>
    </citation>
    <scope>NUCLEOTIDE SEQUENCE</scope>
</reference>
<dbReference type="AlphaFoldDB" id="A0A0E9TJC3"/>
<protein>
    <submittedName>
        <fullName evidence="1">Uncharacterized protein</fullName>
    </submittedName>
</protein>
<accession>A0A0E9TJC3</accession>
<organism evidence="1">
    <name type="scientific">Anguilla anguilla</name>
    <name type="common">European freshwater eel</name>
    <name type="synonym">Muraena anguilla</name>
    <dbReference type="NCBI Taxonomy" id="7936"/>
    <lineage>
        <taxon>Eukaryota</taxon>
        <taxon>Metazoa</taxon>
        <taxon>Chordata</taxon>
        <taxon>Craniata</taxon>
        <taxon>Vertebrata</taxon>
        <taxon>Euteleostomi</taxon>
        <taxon>Actinopterygii</taxon>
        <taxon>Neopterygii</taxon>
        <taxon>Teleostei</taxon>
        <taxon>Anguilliformes</taxon>
        <taxon>Anguillidae</taxon>
        <taxon>Anguilla</taxon>
    </lineage>
</organism>
<reference evidence="1" key="2">
    <citation type="journal article" date="2015" name="Fish Shellfish Immunol.">
        <title>Early steps in the European eel (Anguilla anguilla)-Vibrio vulnificus interaction in the gills: Role of the RtxA13 toxin.</title>
        <authorList>
            <person name="Callol A."/>
            <person name="Pajuelo D."/>
            <person name="Ebbesson L."/>
            <person name="Teles M."/>
            <person name="MacKenzie S."/>
            <person name="Amaro C."/>
        </authorList>
    </citation>
    <scope>NUCLEOTIDE SEQUENCE</scope>
</reference>
<evidence type="ECO:0000313" key="1">
    <source>
        <dbReference type="EMBL" id="JAH52995.1"/>
    </source>
</evidence>